<evidence type="ECO:0000256" key="1">
    <source>
        <dbReference type="SAM" id="MobiDB-lite"/>
    </source>
</evidence>
<reference evidence="2 3" key="1">
    <citation type="submission" date="2014-02" db="EMBL/GenBank/DDBJ databases">
        <title>The genome sequence of Colletotrichum simmondsii CBS122122.</title>
        <authorList>
            <person name="Baroncelli R."/>
            <person name="Thon M.R."/>
        </authorList>
    </citation>
    <scope>NUCLEOTIDE SEQUENCE [LARGE SCALE GENOMIC DNA]</scope>
    <source>
        <strain evidence="2 3">CBS122122</strain>
    </source>
</reference>
<dbReference type="Proteomes" id="UP000070328">
    <property type="component" value="Unassembled WGS sequence"/>
</dbReference>
<comment type="caution">
    <text evidence="2">The sequence shown here is derived from an EMBL/GenBank/DDBJ whole genome shotgun (WGS) entry which is preliminary data.</text>
</comment>
<gene>
    <name evidence="2" type="ORF">CSIM01_02589</name>
</gene>
<evidence type="ECO:0000313" key="2">
    <source>
        <dbReference type="EMBL" id="KXH27305.1"/>
    </source>
</evidence>
<feature type="compositionally biased region" description="Low complexity" evidence="1">
    <location>
        <begin position="73"/>
        <end position="92"/>
    </location>
</feature>
<evidence type="ECO:0000313" key="3">
    <source>
        <dbReference type="Proteomes" id="UP000070328"/>
    </source>
</evidence>
<feature type="region of interest" description="Disordered" evidence="1">
    <location>
        <begin position="52"/>
        <end position="109"/>
    </location>
</feature>
<keyword evidence="3" id="KW-1185">Reference proteome</keyword>
<protein>
    <submittedName>
        <fullName evidence="2">Uncharacterized protein</fullName>
    </submittedName>
</protein>
<sequence>MITWQHGKKKNGTTQVWRNVISRNDQTGSEQSATIISRMTATPTARALYQITNANRPHPRSSTPDSMTQSELPTASFSPCPSPAPAHAGCPPGNEERAKARRKPLPVAPSYEDLARQSCVVRFSRHDGRVV</sequence>
<dbReference type="EMBL" id="JFBX01000828">
    <property type="protein sequence ID" value="KXH27305.1"/>
    <property type="molecule type" value="Genomic_DNA"/>
</dbReference>
<feature type="compositionally biased region" description="Polar residues" evidence="1">
    <location>
        <begin position="52"/>
        <end position="72"/>
    </location>
</feature>
<dbReference type="AlphaFoldDB" id="A0A135RUH3"/>
<accession>A0A135RUH3</accession>
<proteinExistence type="predicted"/>
<organism evidence="2 3">
    <name type="scientific">Colletotrichum simmondsii</name>
    <dbReference type="NCBI Taxonomy" id="703756"/>
    <lineage>
        <taxon>Eukaryota</taxon>
        <taxon>Fungi</taxon>
        <taxon>Dikarya</taxon>
        <taxon>Ascomycota</taxon>
        <taxon>Pezizomycotina</taxon>
        <taxon>Sordariomycetes</taxon>
        <taxon>Hypocreomycetidae</taxon>
        <taxon>Glomerellales</taxon>
        <taxon>Glomerellaceae</taxon>
        <taxon>Colletotrichum</taxon>
        <taxon>Colletotrichum acutatum species complex</taxon>
    </lineage>
</organism>
<name>A0A135RUH3_9PEZI</name>